<organism evidence="1 2">
    <name type="scientific">Mycolicibacterium sediminis</name>
    <dbReference type="NCBI Taxonomy" id="1286180"/>
    <lineage>
        <taxon>Bacteria</taxon>
        <taxon>Bacillati</taxon>
        <taxon>Actinomycetota</taxon>
        <taxon>Actinomycetes</taxon>
        <taxon>Mycobacteriales</taxon>
        <taxon>Mycobacteriaceae</taxon>
        <taxon>Mycolicibacterium</taxon>
    </lineage>
</organism>
<proteinExistence type="predicted"/>
<dbReference type="AlphaFoldDB" id="A0A7I7QY48"/>
<dbReference type="EMBL" id="AP022588">
    <property type="protein sequence ID" value="BBY31313.1"/>
    <property type="molecule type" value="Genomic_DNA"/>
</dbReference>
<evidence type="ECO:0000313" key="1">
    <source>
        <dbReference type="EMBL" id="BBY31313.1"/>
    </source>
</evidence>
<dbReference type="Proteomes" id="UP000467193">
    <property type="component" value="Chromosome"/>
</dbReference>
<evidence type="ECO:0000313" key="2">
    <source>
        <dbReference type="Proteomes" id="UP000467193"/>
    </source>
</evidence>
<reference evidence="1 2" key="1">
    <citation type="journal article" date="2019" name="Emerg. Microbes Infect.">
        <title>Comprehensive subspecies identification of 175 nontuberculous mycobacteria species based on 7547 genomic profiles.</title>
        <authorList>
            <person name="Matsumoto Y."/>
            <person name="Kinjo T."/>
            <person name="Motooka D."/>
            <person name="Nabeya D."/>
            <person name="Jung N."/>
            <person name="Uechi K."/>
            <person name="Horii T."/>
            <person name="Iida T."/>
            <person name="Fujita J."/>
            <person name="Nakamura S."/>
        </authorList>
    </citation>
    <scope>NUCLEOTIDE SEQUENCE [LARGE SCALE GENOMIC DNA]</scope>
    <source>
        <strain evidence="1 2">JCM 17899</strain>
    </source>
</reference>
<keyword evidence="2" id="KW-1185">Reference proteome</keyword>
<accession>A0A7I7QY48</accession>
<gene>
    <name evidence="1" type="ORF">MSEDJ_54090</name>
</gene>
<name>A0A7I7QY48_9MYCO</name>
<sequence length="171" mass="17987">MRGRNGLLVAYDSLDVVVAIEINGSEMKKIVQGFGMLSVVAAATMSVPGQAAADDNLYGQYTLDVRGASYDWTMSPCADADPNGFIPCVRVSQSGGDLQPWAADAALSVGSWTLRVNRLDAIGCEDGSTHPGETTYSWDAVTGKGNVSVYNPGVCGGDPQTIGAYFDLIRK</sequence>
<dbReference type="KEGG" id="msei:MSEDJ_54090"/>
<protein>
    <submittedName>
        <fullName evidence="1">Uncharacterized protein</fullName>
    </submittedName>
</protein>